<dbReference type="RefSeq" id="XP_066009886.1">
    <property type="nucleotide sequence ID" value="XM_066150971.1"/>
</dbReference>
<feature type="transmembrane region" description="Helical" evidence="6">
    <location>
        <begin position="190"/>
        <end position="215"/>
    </location>
</feature>
<evidence type="ECO:0000256" key="4">
    <source>
        <dbReference type="ARBA" id="ARBA00023136"/>
    </source>
</evidence>
<dbReference type="PANTHER" id="PTHR33048:SF47">
    <property type="entry name" value="INTEGRAL MEMBRANE PROTEIN-RELATED"/>
    <property type="match status" value="1"/>
</dbReference>
<organism evidence="8 9">
    <name type="scientific">Colletotrichum fructicola (strain Nara gc5)</name>
    <name type="common">Anthracnose fungus</name>
    <name type="synonym">Colletotrichum gloeosporioides (strain Nara gc5)</name>
    <dbReference type="NCBI Taxonomy" id="1213859"/>
    <lineage>
        <taxon>Eukaryota</taxon>
        <taxon>Fungi</taxon>
        <taxon>Dikarya</taxon>
        <taxon>Ascomycota</taxon>
        <taxon>Pezizomycotina</taxon>
        <taxon>Sordariomycetes</taxon>
        <taxon>Hypocreomycetidae</taxon>
        <taxon>Glomerellales</taxon>
        <taxon>Glomerellaceae</taxon>
        <taxon>Colletotrichum</taxon>
        <taxon>Colletotrichum gloeosporioides species complex</taxon>
    </lineage>
</organism>
<accession>A0A7J6JN78</accession>
<keyword evidence="2 6" id="KW-0812">Transmembrane</keyword>
<gene>
    <name evidence="8" type="ORF">CGGC5_v002492</name>
</gene>
<keyword evidence="9" id="KW-1185">Reference proteome</keyword>
<reference evidence="8 9" key="2">
    <citation type="submission" date="2020-04" db="EMBL/GenBank/DDBJ databases">
        <title>Genome sequencing and assembly of multiple isolates from the Colletotrichum gloeosporioides species complex.</title>
        <authorList>
            <person name="Gan P."/>
            <person name="Shirasu K."/>
        </authorList>
    </citation>
    <scope>NUCLEOTIDE SEQUENCE [LARGE SCALE GENOMIC DNA]</scope>
    <source>
        <strain evidence="8 9">Nara gc5</strain>
    </source>
</reference>
<evidence type="ECO:0000256" key="3">
    <source>
        <dbReference type="ARBA" id="ARBA00022989"/>
    </source>
</evidence>
<dbReference type="GO" id="GO:0016020">
    <property type="term" value="C:membrane"/>
    <property type="evidence" value="ECO:0007669"/>
    <property type="project" value="UniProtKB-SubCell"/>
</dbReference>
<dbReference type="PANTHER" id="PTHR33048">
    <property type="entry name" value="PTH11-LIKE INTEGRAL MEMBRANE PROTEIN (AFU_ORTHOLOGUE AFUA_5G11245)"/>
    <property type="match status" value="1"/>
</dbReference>
<comment type="caution">
    <text evidence="8">The sequence shown here is derived from an EMBL/GenBank/DDBJ whole genome shotgun (WGS) entry which is preliminary data.</text>
</comment>
<dbReference type="GeneID" id="43610885"/>
<feature type="transmembrane region" description="Helical" evidence="6">
    <location>
        <begin position="148"/>
        <end position="178"/>
    </location>
</feature>
<dbReference type="InterPro" id="IPR049326">
    <property type="entry name" value="Rhodopsin_dom_fungi"/>
</dbReference>
<dbReference type="InParanoid" id="A0A7J6JN78"/>
<feature type="transmembrane region" description="Helical" evidence="6">
    <location>
        <begin position="227"/>
        <end position="246"/>
    </location>
</feature>
<dbReference type="Proteomes" id="UP000011096">
    <property type="component" value="Unassembled WGS sequence"/>
</dbReference>
<comment type="subcellular location">
    <subcellularLocation>
        <location evidence="1">Membrane</location>
        <topology evidence="1">Multi-pass membrane protein</topology>
    </subcellularLocation>
</comment>
<keyword evidence="3 6" id="KW-1133">Transmembrane helix</keyword>
<evidence type="ECO:0000256" key="1">
    <source>
        <dbReference type="ARBA" id="ARBA00004141"/>
    </source>
</evidence>
<keyword evidence="4 6" id="KW-0472">Membrane</keyword>
<protein>
    <recommendedName>
        <fullName evidence="7">Rhodopsin domain-containing protein</fullName>
    </recommendedName>
</protein>
<feature type="transmembrane region" description="Helical" evidence="6">
    <location>
        <begin position="50"/>
        <end position="73"/>
    </location>
</feature>
<dbReference type="EMBL" id="ANPB02000001">
    <property type="protein sequence ID" value="KAF4492256.1"/>
    <property type="molecule type" value="Genomic_DNA"/>
</dbReference>
<name>A0A7J6JN78_COLFN</name>
<feature type="domain" description="Rhodopsin" evidence="7">
    <location>
        <begin position="34"/>
        <end position="289"/>
    </location>
</feature>
<dbReference type="Pfam" id="PF20684">
    <property type="entry name" value="Fung_rhodopsin"/>
    <property type="match status" value="1"/>
</dbReference>
<proteinExistence type="inferred from homology"/>
<evidence type="ECO:0000259" key="7">
    <source>
        <dbReference type="Pfam" id="PF20684"/>
    </source>
</evidence>
<reference evidence="8 9" key="1">
    <citation type="submission" date="2012-08" db="EMBL/GenBank/DDBJ databases">
        <authorList>
            <person name="Gan P.H.P."/>
            <person name="Ikeda K."/>
            <person name="Irieda H."/>
            <person name="Narusaka M."/>
            <person name="O'Connell R.J."/>
            <person name="Narusaka Y."/>
            <person name="Takano Y."/>
            <person name="Kubo Y."/>
            <person name="Shirasu K."/>
        </authorList>
    </citation>
    <scope>NUCLEOTIDE SEQUENCE [LARGE SCALE GENOMIC DNA]</scope>
    <source>
        <strain evidence="8 9">Nara gc5</strain>
    </source>
</reference>
<feature type="transmembrane region" description="Helical" evidence="6">
    <location>
        <begin position="16"/>
        <end position="38"/>
    </location>
</feature>
<sequence>MATTPAVIRTESNGHIVSGIAIGFVAASAAILSLRLYTRLVLLRTAGKDDLSIVIAELFAIVVTAATCLEVKYGMGRHVENVSLEETLQQLKVRQPVMRGIPNDTQSLTAHQFLLVAVLHYNMGMNVVKVSFLFQYRRVFPSKGVQRICLWAMVFVVLWACAQATLLGTSCLPISIIVPSTASFCLNTLPIWYFSSAMSMATDIMIFCIPLPSVLKLRLPTKQKAMLFGVFSLGFFVCIISVYRMFTLRTAVYSEDPPWENIGAAIWSAIELNTSIIAASLPTLRPLLAKWLPGAGLSSAHKSGTSAYPRYGSSSGIGRSNFKELKSNNTQREVSTEELVLKDMIASQSGAVPAVYSHVTAEPKTGHVGQELRRDLRNQIMVTRETTIRQGR</sequence>
<feature type="transmembrane region" description="Helical" evidence="6">
    <location>
        <begin position="113"/>
        <end position="136"/>
    </location>
</feature>
<evidence type="ECO:0000313" key="9">
    <source>
        <dbReference type="Proteomes" id="UP000011096"/>
    </source>
</evidence>
<evidence type="ECO:0000256" key="5">
    <source>
        <dbReference type="ARBA" id="ARBA00038359"/>
    </source>
</evidence>
<comment type="similarity">
    <text evidence="5">Belongs to the SAT4 family.</text>
</comment>
<evidence type="ECO:0000256" key="2">
    <source>
        <dbReference type="ARBA" id="ARBA00022692"/>
    </source>
</evidence>
<evidence type="ECO:0000313" key="8">
    <source>
        <dbReference type="EMBL" id="KAF4492256.1"/>
    </source>
</evidence>
<dbReference type="AlphaFoldDB" id="A0A7J6JN78"/>
<dbReference type="OrthoDB" id="3648173at2759"/>
<dbReference type="InterPro" id="IPR052337">
    <property type="entry name" value="SAT4-like"/>
</dbReference>
<evidence type="ECO:0000256" key="6">
    <source>
        <dbReference type="SAM" id="Phobius"/>
    </source>
</evidence>